<dbReference type="AlphaFoldDB" id="A0A9D4II19"/>
<name>A0A9D4II19_DREPO</name>
<feature type="compositionally biased region" description="Acidic residues" evidence="1">
    <location>
        <begin position="313"/>
        <end position="329"/>
    </location>
</feature>
<accession>A0A9D4II19</accession>
<feature type="region of interest" description="Disordered" evidence="1">
    <location>
        <begin position="313"/>
        <end position="340"/>
    </location>
</feature>
<dbReference type="Proteomes" id="UP000828390">
    <property type="component" value="Unassembled WGS sequence"/>
</dbReference>
<keyword evidence="3" id="KW-1185">Reference proteome</keyword>
<reference evidence="2" key="1">
    <citation type="journal article" date="2019" name="bioRxiv">
        <title>The Genome of the Zebra Mussel, Dreissena polymorpha: A Resource for Invasive Species Research.</title>
        <authorList>
            <person name="McCartney M.A."/>
            <person name="Auch B."/>
            <person name="Kono T."/>
            <person name="Mallez S."/>
            <person name="Zhang Y."/>
            <person name="Obille A."/>
            <person name="Becker A."/>
            <person name="Abrahante J.E."/>
            <person name="Garbe J."/>
            <person name="Badalamenti J.P."/>
            <person name="Herman A."/>
            <person name="Mangelson H."/>
            <person name="Liachko I."/>
            <person name="Sullivan S."/>
            <person name="Sone E.D."/>
            <person name="Koren S."/>
            <person name="Silverstein K.A.T."/>
            <person name="Beckman K.B."/>
            <person name="Gohl D.M."/>
        </authorList>
    </citation>
    <scope>NUCLEOTIDE SEQUENCE</scope>
    <source>
        <strain evidence="2">Duluth1</strain>
        <tissue evidence="2">Whole animal</tissue>
    </source>
</reference>
<comment type="caution">
    <text evidence="2">The sequence shown here is derived from an EMBL/GenBank/DDBJ whole genome shotgun (WGS) entry which is preliminary data.</text>
</comment>
<feature type="region of interest" description="Disordered" evidence="1">
    <location>
        <begin position="56"/>
        <end position="83"/>
    </location>
</feature>
<protein>
    <submittedName>
        <fullName evidence="2">Uncharacterized protein</fullName>
    </submittedName>
</protein>
<evidence type="ECO:0000313" key="2">
    <source>
        <dbReference type="EMBL" id="KAH3774995.1"/>
    </source>
</evidence>
<dbReference type="OrthoDB" id="6156617at2759"/>
<evidence type="ECO:0000256" key="1">
    <source>
        <dbReference type="SAM" id="MobiDB-lite"/>
    </source>
</evidence>
<evidence type="ECO:0000313" key="3">
    <source>
        <dbReference type="Proteomes" id="UP000828390"/>
    </source>
</evidence>
<proteinExistence type="predicted"/>
<sequence>MADKKTFCKNVDSAKLVNGCTEHDNEIQENGVLDSHLDVHADNDSDFAMGGSCMSHHPDTSEQTHGIGLQRDSNRNKETHKKATACKKLEPQNESDQDAAPRMKLFENNNGINVRHSGYSATVCDVYRHENDVIFGRTRGCEVHSSPVTVIVSPHVQQNRVVVFRNELSQLDQSSPVDIPYSHQINGEALAPLATPESFSDEEPINAQGRLHEDLFNLHEEIEHLNTAEDEKPNISESEHNTNREVVECSDIKSEHCHNEFDRGGTLVSVPECQQMSSSESNLSSVHSEDGEVDNVTVDSVVHIELEQLEVYNEEFTEKDDGNDVDEGNASDNSVGLDNNDNEMELEEIEEAEGAVNVSLPEDVNGDDVGDFIEADLPPNVERLAFFSRDSSSDEDEGCGDEVLLANEEVVSDNETIDPTLHVFDSPKREDENKIRNDKKLDFCNMLSNSLSERGQLFDSEMFACNISCDKLSEENDLDVDEMSMTSESEGLNRARECSNCAFQTPNRNLSFGDSNSAVLNGCNICACCDRPFVLDKERHKEMGIDVCDKCFKIHSIEQQNVWSENFNGARRKSHKCSNLTPRNSSYSLSSYNNTYEKRSNTTPFARFSSSDSESYDRVFMSDSPEMSPDPENRQDLVFQVDNMADIAHRPEYQQNGSYALSERNHMGMHGHSMSQELASPEEDIYCPFFTRRTQSLDQDLAIGGDDRGSPCDMSGMEMTRSNFNINESNSHENEFENGAYSISQQTSSDEEENIRLPGHITIEPGAASNHDVQSMCIGHEQDIVSNMDYVFENGFVNVHRKSSKLRLEDTEPIYEDIDQLLWEEVCTEGEKSDRPAFNSKVGRACRSRSPVGEVAKVMIWKEYEAYLVQVKQIGTSACGPTAVLNVLKAFDFQVDKEEVTKEIRSNLRMEGAPIPYYLFSRYNAGTTAEDLIEGITRVTRGAIRGRFFHFYPQRDVDLLKWLGHWIKMGAVPLATLNLQKGVKPGWTIPDAWHHQMVYGVSSKGVYLTNPLEIVPESVIMEQLTSDSVLLVRRQDVVTRFRDWCPLNEIIQQRDPRWCTLNVLGQVVHMLREQCMPADQLLSMKCQLTSHIQIPAAYKAGISLFMRANSDNIDDLMNAPELPLKQEPAKKY</sequence>
<reference evidence="2" key="2">
    <citation type="submission" date="2020-11" db="EMBL/GenBank/DDBJ databases">
        <authorList>
            <person name="McCartney M.A."/>
            <person name="Auch B."/>
            <person name="Kono T."/>
            <person name="Mallez S."/>
            <person name="Becker A."/>
            <person name="Gohl D.M."/>
            <person name="Silverstein K.A.T."/>
            <person name="Koren S."/>
            <person name="Bechman K.B."/>
            <person name="Herman A."/>
            <person name="Abrahante J.E."/>
            <person name="Garbe J."/>
        </authorList>
    </citation>
    <scope>NUCLEOTIDE SEQUENCE</scope>
    <source>
        <strain evidence="2">Duluth1</strain>
        <tissue evidence="2">Whole animal</tissue>
    </source>
</reference>
<dbReference type="EMBL" id="JAIWYP010000009">
    <property type="protein sequence ID" value="KAH3774995.1"/>
    <property type="molecule type" value="Genomic_DNA"/>
</dbReference>
<organism evidence="2 3">
    <name type="scientific">Dreissena polymorpha</name>
    <name type="common">Zebra mussel</name>
    <name type="synonym">Mytilus polymorpha</name>
    <dbReference type="NCBI Taxonomy" id="45954"/>
    <lineage>
        <taxon>Eukaryota</taxon>
        <taxon>Metazoa</taxon>
        <taxon>Spiralia</taxon>
        <taxon>Lophotrochozoa</taxon>
        <taxon>Mollusca</taxon>
        <taxon>Bivalvia</taxon>
        <taxon>Autobranchia</taxon>
        <taxon>Heteroconchia</taxon>
        <taxon>Euheterodonta</taxon>
        <taxon>Imparidentia</taxon>
        <taxon>Neoheterodontei</taxon>
        <taxon>Myida</taxon>
        <taxon>Dreissenoidea</taxon>
        <taxon>Dreissenidae</taxon>
        <taxon>Dreissena</taxon>
    </lineage>
</organism>
<gene>
    <name evidence="2" type="ORF">DPMN_176390</name>
</gene>